<feature type="region of interest" description="Disordered" evidence="10">
    <location>
        <begin position="295"/>
        <end position="319"/>
    </location>
</feature>
<comment type="similarity">
    <text evidence="1">Belongs to the PAPS reductase family. CysD subfamily.</text>
</comment>
<dbReference type="PANTHER" id="PTHR43196:SF1">
    <property type="entry name" value="SULFATE ADENYLYLTRANSFERASE SUBUNIT 2"/>
    <property type="match status" value="1"/>
</dbReference>
<evidence type="ECO:0000256" key="7">
    <source>
        <dbReference type="ARBA" id="ARBA00022840"/>
    </source>
</evidence>
<dbReference type="GO" id="GO:0000103">
    <property type="term" value="P:sulfate assimilation"/>
    <property type="evidence" value="ECO:0007669"/>
    <property type="project" value="InterPro"/>
</dbReference>
<evidence type="ECO:0000313" key="12">
    <source>
        <dbReference type="EMBL" id="CAB4756880.1"/>
    </source>
</evidence>
<protein>
    <recommendedName>
        <fullName evidence="3">Sulfate adenylyltransferase subunit 2</fullName>
        <ecNumber evidence="2">2.7.7.4</ecNumber>
    </recommendedName>
    <alternativeName>
        <fullName evidence="8">ATP-sulfurylase small subunit</fullName>
    </alternativeName>
    <alternativeName>
        <fullName evidence="9">Sulfate adenylate transferase</fullName>
    </alternativeName>
</protein>
<sequence>MLVWCHRGDPGLSAVPPAAVTSDDVLDALEAEAIHILRETAAAFRNPVLMYSIGKDSSVLLHLARKAFFPGPIPMPFLHVDSQWEFQEMIELRDRTTAELGISLIVAVSEEGIAEGVSPMSHGIHEYTRIMRTIPLLASLEGGGFDAAIGGGRRDEERSRAKERIFSLREAGQRWDPRKQRPEFWRTANTMLVYGQTMRVFPLSNWTEIDIWRYIRREKIEVVSLYFAAPRPTVERQGALIVPDDDRMPIEPHEQVVTRVVRFRTLGCYPVTGAIESNASTIDDLIDEMETSQMSERAGRMVDGDRGDSMEAKKRAGYF</sequence>
<keyword evidence="6" id="KW-0547">Nucleotide-binding</keyword>
<evidence type="ECO:0000256" key="2">
    <source>
        <dbReference type="ARBA" id="ARBA00012391"/>
    </source>
</evidence>
<dbReference type="GO" id="GO:0005524">
    <property type="term" value="F:ATP binding"/>
    <property type="evidence" value="ECO:0007669"/>
    <property type="project" value="UniProtKB-KW"/>
</dbReference>
<dbReference type="AlphaFoldDB" id="A0A6J6UAN9"/>
<feature type="domain" description="Phosphoadenosine phosphosulphate reductase" evidence="11">
    <location>
        <begin position="46"/>
        <end position="273"/>
    </location>
</feature>
<dbReference type="EC" id="2.7.7.4" evidence="2"/>
<evidence type="ECO:0000259" key="11">
    <source>
        <dbReference type="Pfam" id="PF01507"/>
    </source>
</evidence>
<dbReference type="NCBIfam" id="NF003587">
    <property type="entry name" value="PRK05253.1"/>
    <property type="match status" value="1"/>
</dbReference>
<name>A0A6J6UAN9_9ZZZZ</name>
<keyword evidence="4" id="KW-0808">Transferase</keyword>
<feature type="compositionally biased region" description="Basic and acidic residues" evidence="10">
    <location>
        <begin position="297"/>
        <end position="319"/>
    </location>
</feature>
<keyword evidence="7" id="KW-0067">ATP-binding</keyword>
<reference evidence="12" key="1">
    <citation type="submission" date="2020-05" db="EMBL/GenBank/DDBJ databases">
        <authorList>
            <person name="Chiriac C."/>
            <person name="Salcher M."/>
            <person name="Ghai R."/>
            <person name="Kavagutti S V."/>
        </authorList>
    </citation>
    <scope>NUCLEOTIDE SEQUENCE</scope>
</reference>
<proteinExistence type="inferred from homology"/>
<evidence type="ECO:0000256" key="4">
    <source>
        <dbReference type="ARBA" id="ARBA00022679"/>
    </source>
</evidence>
<dbReference type="NCBIfam" id="TIGR02039">
    <property type="entry name" value="CysD"/>
    <property type="match status" value="1"/>
</dbReference>
<dbReference type="Gene3D" id="3.40.50.620">
    <property type="entry name" value="HUPs"/>
    <property type="match status" value="1"/>
</dbReference>
<accession>A0A6J6UAN9</accession>
<dbReference type="EMBL" id="CAEZYW010000298">
    <property type="protein sequence ID" value="CAB4756880.1"/>
    <property type="molecule type" value="Genomic_DNA"/>
</dbReference>
<dbReference type="InterPro" id="IPR014729">
    <property type="entry name" value="Rossmann-like_a/b/a_fold"/>
</dbReference>
<dbReference type="GO" id="GO:0004781">
    <property type="term" value="F:sulfate adenylyltransferase (ATP) activity"/>
    <property type="evidence" value="ECO:0007669"/>
    <property type="project" value="UniProtKB-EC"/>
</dbReference>
<evidence type="ECO:0000256" key="5">
    <source>
        <dbReference type="ARBA" id="ARBA00022695"/>
    </source>
</evidence>
<gene>
    <name evidence="12" type="ORF">UFOPK2786_01608</name>
</gene>
<dbReference type="SUPFAM" id="SSF52402">
    <property type="entry name" value="Adenine nucleotide alpha hydrolases-like"/>
    <property type="match status" value="1"/>
</dbReference>
<dbReference type="InterPro" id="IPR011784">
    <property type="entry name" value="SO4_adenylTrfase_ssu"/>
</dbReference>
<evidence type="ECO:0000256" key="10">
    <source>
        <dbReference type="SAM" id="MobiDB-lite"/>
    </source>
</evidence>
<evidence type="ECO:0000256" key="1">
    <source>
        <dbReference type="ARBA" id="ARBA00008885"/>
    </source>
</evidence>
<dbReference type="InterPro" id="IPR002500">
    <property type="entry name" value="PAPS_reduct_dom"/>
</dbReference>
<dbReference type="NCBIfam" id="NF009214">
    <property type="entry name" value="PRK12563.1"/>
    <property type="match status" value="1"/>
</dbReference>
<dbReference type="InterPro" id="IPR050128">
    <property type="entry name" value="Sulfate_adenylyltrnsfr_sub2"/>
</dbReference>
<evidence type="ECO:0000256" key="9">
    <source>
        <dbReference type="ARBA" id="ARBA00031812"/>
    </source>
</evidence>
<dbReference type="PANTHER" id="PTHR43196">
    <property type="entry name" value="SULFATE ADENYLYLTRANSFERASE SUBUNIT 2"/>
    <property type="match status" value="1"/>
</dbReference>
<evidence type="ECO:0000256" key="8">
    <source>
        <dbReference type="ARBA" id="ARBA00030256"/>
    </source>
</evidence>
<organism evidence="12">
    <name type="scientific">freshwater metagenome</name>
    <dbReference type="NCBI Taxonomy" id="449393"/>
    <lineage>
        <taxon>unclassified sequences</taxon>
        <taxon>metagenomes</taxon>
        <taxon>ecological metagenomes</taxon>
    </lineage>
</organism>
<evidence type="ECO:0000256" key="3">
    <source>
        <dbReference type="ARBA" id="ARBA00022004"/>
    </source>
</evidence>
<evidence type="ECO:0000256" key="6">
    <source>
        <dbReference type="ARBA" id="ARBA00022741"/>
    </source>
</evidence>
<dbReference type="PIRSF" id="PIRSF002936">
    <property type="entry name" value="CysDAde_trans"/>
    <property type="match status" value="1"/>
</dbReference>
<keyword evidence="5" id="KW-0548">Nucleotidyltransferase</keyword>
<dbReference type="Pfam" id="PF01507">
    <property type="entry name" value="PAPS_reduct"/>
    <property type="match status" value="1"/>
</dbReference>